<accession>A0A2N5RW64</accession>
<evidence type="ECO:0000313" key="8">
    <source>
        <dbReference type="Proteomes" id="UP000235388"/>
    </source>
</evidence>
<evidence type="ECO:0000313" key="7">
    <source>
        <dbReference type="EMBL" id="PLW44894.1"/>
    </source>
</evidence>
<dbReference type="GO" id="GO:0005634">
    <property type="term" value="C:nucleus"/>
    <property type="evidence" value="ECO:0007669"/>
    <property type="project" value="UniProtKB-SubCell"/>
</dbReference>
<feature type="region of interest" description="Disordered" evidence="3">
    <location>
        <begin position="1"/>
        <end position="93"/>
    </location>
</feature>
<feature type="region of interest" description="Disordered" evidence="3">
    <location>
        <begin position="483"/>
        <end position="512"/>
    </location>
</feature>
<dbReference type="EMBL" id="PGCI01000053">
    <property type="protein sequence ID" value="PLW44894.1"/>
    <property type="molecule type" value="Genomic_DNA"/>
</dbReference>
<feature type="domain" description="RED-like N-terminal" evidence="4">
    <location>
        <begin position="77"/>
        <end position="194"/>
    </location>
</feature>
<evidence type="ECO:0000313" key="9">
    <source>
        <dbReference type="Proteomes" id="UP000235392"/>
    </source>
</evidence>
<dbReference type="Pfam" id="PF07808">
    <property type="entry name" value="RED_N"/>
    <property type="match status" value="1"/>
</dbReference>
<dbReference type="InterPro" id="IPR012916">
    <property type="entry name" value="RED_N"/>
</dbReference>
<dbReference type="STRING" id="200324.A0A2N5RW64"/>
<sequence>MDQNAFRALLSTPNPNQSSQTSRANGRFVLGGGSTSKSTNTLNSSGSTYKPASSATSLKPRKFKPKVSADGSVKDSDRSTHGGYRDRASERRQGLEGDFAEAEHLLENFQARVAAAGSQMDKDVLEQQTKYLGGDERHTILVKGLDHALLERRKAELLEDGKLDQVTDDDLEIAYQQSAKQAPPEDLALPSAKSKGSKKKHRDELLEQLKTSRAPADLVVVEKLKAAGKFKPIGFISPDDKKQDEERKERKRKKAEKKKNKALKTEPAADPTPFTNTSDSVTQNPQTQNDLPIPGTSIPVEKLAIDGNHISSPKSTQPSIQSTKDKASISILSETDIAVKKDEPIEDDDTFDIFGDAGEYKGLDAESSEDEQARDTKVEESTSLDVCSGYSPGKKRKNYFEDNECDSNHSEMLKSGEETACKTHDTLPKKMPIQEPEDDPAIGEHSTGDAPPSDQDPPRLTKLAGLSGSADIRSILAADALQEKEEKRKAKKQKNKSSGTKVLTDKDRLNRDVLEMENFLKRKKGRDNPPSANPES</sequence>
<comment type="caution">
    <text evidence="5">The sequence shown here is derived from an EMBL/GenBank/DDBJ whole genome shotgun (WGS) entry which is preliminary data.</text>
</comment>
<dbReference type="EMBL" id="PGCJ01000296">
    <property type="protein sequence ID" value="PLW33583.1"/>
    <property type="molecule type" value="Genomic_DNA"/>
</dbReference>
<feature type="compositionally biased region" description="Low complexity" evidence="3">
    <location>
        <begin position="35"/>
        <end position="48"/>
    </location>
</feature>
<evidence type="ECO:0000256" key="1">
    <source>
        <dbReference type="ARBA" id="ARBA00004123"/>
    </source>
</evidence>
<feature type="compositionally biased region" description="Basic and acidic residues" evidence="3">
    <location>
        <begin position="406"/>
        <end position="428"/>
    </location>
</feature>
<evidence type="ECO:0000256" key="2">
    <source>
        <dbReference type="ARBA" id="ARBA00023242"/>
    </source>
</evidence>
<proteinExistence type="predicted"/>
<keyword evidence="8" id="KW-1185">Reference proteome</keyword>
<evidence type="ECO:0000256" key="3">
    <source>
        <dbReference type="SAM" id="MobiDB-lite"/>
    </source>
</evidence>
<evidence type="ECO:0000259" key="4">
    <source>
        <dbReference type="Pfam" id="PF07808"/>
    </source>
</evidence>
<dbReference type="OrthoDB" id="3366823at2759"/>
<gene>
    <name evidence="6" type="ORF">PCANC_23639</name>
    <name evidence="7" type="ORF">PCASD_09130</name>
    <name evidence="5" type="ORF">PCASD_25816</name>
</gene>
<feature type="region of interest" description="Disordered" evidence="3">
    <location>
        <begin position="178"/>
        <end position="209"/>
    </location>
</feature>
<reference evidence="8 9" key="1">
    <citation type="submission" date="2017-11" db="EMBL/GenBank/DDBJ databases">
        <title>De novo assembly and phasing of dikaryotic genomes from two isolates of Puccinia coronata f. sp. avenae, the causal agent of oat crown rust.</title>
        <authorList>
            <person name="Miller M.E."/>
            <person name="Zhang Y."/>
            <person name="Omidvar V."/>
            <person name="Sperschneider J."/>
            <person name="Schwessinger B."/>
            <person name="Raley C."/>
            <person name="Palmer J.M."/>
            <person name="Garnica D."/>
            <person name="Upadhyaya N."/>
            <person name="Rathjen J."/>
            <person name="Taylor J.M."/>
            <person name="Park R.F."/>
            <person name="Dodds P.N."/>
            <person name="Hirsch C.D."/>
            <person name="Kianian S.F."/>
            <person name="Figueroa M."/>
        </authorList>
    </citation>
    <scope>NUCLEOTIDE SEQUENCE [LARGE SCALE GENOMIC DNA]</scope>
    <source>
        <strain evidence="6">12NC29</strain>
        <strain evidence="5">12SD80</strain>
    </source>
</reference>
<evidence type="ECO:0000313" key="5">
    <source>
        <dbReference type="EMBL" id="PLW05213.1"/>
    </source>
</evidence>
<feature type="compositionally biased region" description="Polar residues" evidence="3">
    <location>
        <begin position="273"/>
        <end position="290"/>
    </location>
</feature>
<feature type="compositionally biased region" description="Polar residues" evidence="3">
    <location>
        <begin position="309"/>
        <end position="322"/>
    </location>
</feature>
<dbReference type="AlphaFoldDB" id="A0A2N5RW64"/>
<feature type="compositionally biased region" description="Basic and acidic residues" evidence="3">
    <location>
        <begin position="371"/>
        <end position="380"/>
    </location>
</feature>
<comment type="subcellular location">
    <subcellularLocation>
        <location evidence="1">Nucleus</location>
    </subcellularLocation>
</comment>
<feature type="region of interest" description="Disordered" evidence="3">
    <location>
        <begin position="232"/>
        <end position="328"/>
    </location>
</feature>
<feature type="compositionally biased region" description="Basic residues" evidence="3">
    <location>
        <begin position="249"/>
        <end position="262"/>
    </location>
</feature>
<dbReference type="Proteomes" id="UP000235392">
    <property type="component" value="Unassembled WGS sequence"/>
</dbReference>
<dbReference type="EMBL" id="PGCI01001378">
    <property type="protein sequence ID" value="PLW05213.1"/>
    <property type="molecule type" value="Genomic_DNA"/>
</dbReference>
<dbReference type="Proteomes" id="UP000235388">
    <property type="component" value="Unassembled WGS sequence"/>
</dbReference>
<feature type="compositionally biased region" description="Polar residues" evidence="3">
    <location>
        <begin position="11"/>
        <end position="24"/>
    </location>
</feature>
<keyword evidence="2" id="KW-0539">Nucleus</keyword>
<dbReference type="PANTHER" id="PTHR12765">
    <property type="entry name" value="RED PROTEIN IK FACTOR CYTOKINE IK"/>
    <property type="match status" value="1"/>
</dbReference>
<feature type="region of interest" description="Disordered" evidence="3">
    <location>
        <begin position="340"/>
        <end position="470"/>
    </location>
</feature>
<feature type="compositionally biased region" description="Basic and acidic residues" evidence="3">
    <location>
        <begin position="72"/>
        <end position="93"/>
    </location>
</feature>
<evidence type="ECO:0000313" key="6">
    <source>
        <dbReference type="EMBL" id="PLW33583.1"/>
    </source>
</evidence>
<organism evidence="5 9">
    <name type="scientific">Puccinia coronata f. sp. avenae</name>
    <dbReference type="NCBI Taxonomy" id="200324"/>
    <lineage>
        <taxon>Eukaryota</taxon>
        <taxon>Fungi</taxon>
        <taxon>Dikarya</taxon>
        <taxon>Basidiomycota</taxon>
        <taxon>Pucciniomycotina</taxon>
        <taxon>Pucciniomycetes</taxon>
        <taxon>Pucciniales</taxon>
        <taxon>Pucciniaceae</taxon>
        <taxon>Puccinia</taxon>
    </lineage>
</organism>
<feature type="compositionally biased region" description="Basic and acidic residues" evidence="3">
    <location>
        <begin position="238"/>
        <end position="248"/>
    </location>
</feature>
<dbReference type="InterPro" id="IPR039896">
    <property type="entry name" value="Red-like"/>
</dbReference>
<name>A0A2N5RW64_9BASI</name>
<protein>
    <recommendedName>
        <fullName evidence="4">RED-like N-terminal domain-containing protein</fullName>
    </recommendedName>
</protein>
<feature type="compositionally biased region" description="Basic and acidic residues" evidence="3">
    <location>
        <begin position="503"/>
        <end position="512"/>
    </location>
</feature>